<accession>A0AAE0C800</accession>
<dbReference type="Proteomes" id="UP001190700">
    <property type="component" value="Unassembled WGS sequence"/>
</dbReference>
<name>A0AAE0C800_9CHLO</name>
<reference evidence="1 2" key="1">
    <citation type="journal article" date="2015" name="Genome Biol. Evol.">
        <title>Comparative Genomics of a Bacterivorous Green Alga Reveals Evolutionary Causalities and Consequences of Phago-Mixotrophic Mode of Nutrition.</title>
        <authorList>
            <person name="Burns J.A."/>
            <person name="Paasch A."/>
            <person name="Narechania A."/>
            <person name="Kim E."/>
        </authorList>
    </citation>
    <scope>NUCLEOTIDE SEQUENCE [LARGE SCALE GENOMIC DNA]</scope>
    <source>
        <strain evidence="1 2">PLY_AMNH</strain>
    </source>
</reference>
<dbReference type="InterPro" id="IPR036770">
    <property type="entry name" value="Ankyrin_rpt-contain_sf"/>
</dbReference>
<dbReference type="SUPFAM" id="SSF48403">
    <property type="entry name" value="Ankyrin repeat"/>
    <property type="match status" value="1"/>
</dbReference>
<organism evidence="1 2">
    <name type="scientific">Cymbomonas tetramitiformis</name>
    <dbReference type="NCBI Taxonomy" id="36881"/>
    <lineage>
        <taxon>Eukaryota</taxon>
        <taxon>Viridiplantae</taxon>
        <taxon>Chlorophyta</taxon>
        <taxon>Pyramimonadophyceae</taxon>
        <taxon>Pyramimonadales</taxon>
        <taxon>Pyramimonadaceae</taxon>
        <taxon>Cymbomonas</taxon>
    </lineage>
</organism>
<evidence type="ECO:0008006" key="3">
    <source>
        <dbReference type="Google" id="ProtNLM"/>
    </source>
</evidence>
<gene>
    <name evidence="1" type="ORF">CYMTET_41566</name>
</gene>
<comment type="caution">
    <text evidence="1">The sequence shown here is derived from an EMBL/GenBank/DDBJ whole genome shotgun (WGS) entry which is preliminary data.</text>
</comment>
<dbReference type="EMBL" id="LGRX02027646">
    <property type="protein sequence ID" value="KAK3248997.1"/>
    <property type="molecule type" value="Genomic_DNA"/>
</dbReference>
<keyword evidence="2" id="KW-1185">Reference proteome</keyword>
<sequence length="129" mass="14337">MPAPPRAGIGAPKAEVNSWGEQVVKGILKNDLAAVQQAFISDPKADINAQARNWGKSFYGGYYFKATKDFIEGDTAFHLAVKKDCLEIIRFMLTLYPRPRLDIKNKNGKIALDYVASDSTRQLLTLADF</sequence>
<dbReference type="AlphaFoldDB" id="A0AAE0C800"/>
<dbReference type="Gene3D" id="1.25.40.20">
    <property type="entry name" value="Ankyrin repeat-containing domain"/>
    <property type="match status" value="1"/>
</dbReference>
<evidence type="ECO:0000313" key="1">
    <source>
        <dbReference type="EMBL" id="KAK3248997.1"/>
    </source>
</evidence>
<evidence type="ECO:0000313" key="2">
    <source>
        <dbReference type="Proteomes" id="UP001190700"/>
    </source>
</evidence>
<protein>
    <recommendedName>
        <fullName evidence="3">Ankyrin repeat domain-containing protein</fullName>
    </recommendedName>
</protein>
<proteinExistence type="predicted"/>